<dbReference type="OrthoDB" id="4161824at2759"/>
<dbReference type="EMBL" id="LVYI01000018">
    <property type="protein sequence ID" value="OAP53895.1"/>
    <property type="molecule type" value="Genomic_DNA"/>
</dbReference>
<keyword evidence="2" id="KW-1185">Reference proteome</keyword>
<dbReference type="GeneID" id="30016084"/>
<reference evidence="1 2" key="1">
    <citation type="submission" date="2016-04" db="EMBL/GenBank/DDBJ databases">
        <title>Draft genome of Fonsecaea erecta CBS 125763.</title>
        <authorList>
            <person name="Weiss V.A."/>
            <person name="Vicente V.A."/>
            <person name="Raittz R.T."/>
            <person name="Moreno L.F."/>
            <person name="De Souza E.M."/>
            <person name="Pedrosa F.O."/>
            <person name="Steffens M.B."/>
            <person name="Faoro H."/>
            <person name="Tadra-Sfeir M.Z."/>
            <person name="Najafzadeh M.J."/>
            <person name="Felipe M.S."/>
            <person name="Teixeira M."/>
            <person name="Sun J."/>
            <person name="Xi L."/>
            <person name="Gomes R."/>
            <person name="De Azevedo C.M."/>
            <person name="Salgado C.G."/>
            <person name="Da Silva M.B."/>
            <person name="Nascimento M.F."/>
            <person name="Queiroz-Telles F."/>
            <person name="Attili D.S."/>
            <person name="Gorbushina A."/>
        </authorList>
    </citation>
    <scope>NUCLEOTIDE SEQUENCE [LARGE SCALE GENOMIC DNA]</scope>
    <source>
        <strain evidence="1 2">CBS 125763</strain>
    </source>
</reference>
<name>A0A178Z464_9EURO</name>
<evidence type="ECO:0000313" key="2">
    <source>
        <dbReference type="Proteomes" id="UP000078343"/>
    </source>
</evidence>
<proteinExistence type="predicted"/>
<evidence type="ECO:0000313" key="1">
    <source>
        <dbReference type="EMBL" id="OAP53895.1"/>
    </source>
</evidence>
<gene>
    <name evidence="1" type="ORF">AYL99_11917</name>
</gene>
<dbReference type="AlphaFoldDB" id="A0A178Z464"/>
<dbReference type="Proteomes" id="UP000078343">
    <property type="component" value="Unassembled WGS sequence"/>
</dbReference>
<protein>
    <submittedName>
        <fullName evidence="1">Uncharacterized protein</fullName>
    </submittedName>
</protein>
<organism evidence="1 2">
    <name type="scientific">Fonsecaea erecta</name>
    <dbReference type="NCBI Taxonomy" id="1367422"/>
    <lineage>
        <taxon>Eukaryota</taxon>
        <taxon>Fungi</taxon>
        <taxon>Dikarya</taxon>
        <taxon>Ascomycota</taxon>
        <taxon>Pezizomycotina</taxon>
        <taxon>Eurotiomycetes</taxon>
        <taxon>Chaetothyriomycetidae</taxon>
        <taxon>Chaetothyriales</taxon>
        <taxon>Herpotrichiellaceae</taxon>
        <taxon>Fonsecaea</taxon>
    </lineage>
</organism>
<sequence>MYRSTHAGATATLYTSSLNSVIETFSICLVLRHPILFIFVQTTTASVFSSSDIYALDSDPAPPRPSVPGLADGAIDQGTALKRLSQCRRTRTTAALSSIQNVWIEFPQHVGFEDKSYCPYSRRCHALHHVPMSYDAHYVITPSPTLSLRRERRTAASFYHWRRRQLALSLLKSAHDSLVNEETDVWRLRQRFTWLMWYDIIKAVRPDVSGRRLGRKVKEDVRAFVATVESDENQAEVIVANISS</sequence>
<dbReference type="RefSeq" id="XP_018687262.1">
    <property type="nucleotide sequence ID" value="XM_018843421.1"/>
</dbReference>
<accession>A0A178Z464</accession>
<comment type="caution">
    <text evidence="1">The sequence shown here is derived from an EMBL/GenBank/DDBJ whole genome shotgun (WGS) entry which is preliminary data.</text>
</comment>